<accession>A0A1B7MMG7</accession>
<organism evidence="2 3">
    <name type="scientific">Rhizopogon vinicolor AM-OR11-026</name>
    <dbReference type="NCBI Taxonomy" id="1314800"/>
    <lineage>
        <taxon>Eukaryota</taxon>
        <taxon>Fungi</taxon>
        <taxon>Dikarya</taxon>
        <taxon>Basidiomycota</taxon>
        <taxon>Agaricomycotina</taxon>
        <taxon>Agaricomycetes</taxon>
        <taxon>Agaricomycetidae</taxon>
        <taxon>Boletales</taxon>
        <taxon>Suillineae</taxon>
        <taxon>Rhizopogonaceae</taxon>
        <taxon>Rhizopogon</taxon>
    </lineage>
</organism>
<proteinExistence type="predicted"/>
<evidence type="ECO:0000313" key="3">
    <source>
        <dbReference type="Proteomes" id="UP000092154"/>
    </source>
</evidence>
<feature type="region of interest" description="Disordered" evidence="1">
    <location>
        <begin position="38"/>
        <end position="72"/>
    </location>
</feature>
<dbReference type="InParanoid" id="A0A1B7MMG7"/>
<dbReference type="Proteomes" id="UP000092154">
    <property type="component" value="Unassembled WGS sequence"/>
</dbReference>
<sequence>MFALPIDPAFKLQALPAQLHPTYSLSNQSTQYALALPTTLAPPGLSPLSSPNSTPPPSFSLNQPINRRRRHT</sequence>
<dbReference type="EMBL" id="KV448708">
    <property type="protein sequence ID" value="OAX33779.1"/>
    <property type="molecule type" value="Genomic_DNA"/>
</dbReference>
<feature type="compositionally biased region" description="Low complexity" evidence="1">
    <location>
        <begin position="38"/>
        <end position="52"/>
    </location>
</feature>
<dbReference type="AlphaFoldDB" id="A0A1B7MMG7"/>
<keyword evidence="3" id="KW-1185">Reference proteome</keyword>
<reference evidence="2 3" key="1">
    <citation type="submission" date="2016-06" db="EMBL/GenBank/DDBJ databases">
        <title>Comparative genomics of the ectomycorrhizal sister species Rhizopogon vinicolor and Rhizopogon vesiculosus (Basidiomycota: Boletales) reveals a divergence of the mating type B locus.</title>
        <authorList>
            <consortium name="DOE Joint Genome Institute"/>
            <person name="Mujic A.B."/>
            <person name="Kuo A."/>
            <person name="Tritt A."/>
            <person name="Lipzen A."/>
            <person name="Chen C."/>
            <person name="Johnson J."/>
            <person name="Sharma A."/>
            <person name="Barry K."/>
            <person name="Grigoriev I.V."/>
            <person name="Spatafora J.W."/>
        </authorList>
    </citation>
    <scope>NUCLEOTIDE SEQUENCE [LARGE SCALE GENOMIC DNA]</scope>
    <source>
        <strain evidence="2 3">AM-OR11-026</strain>
    </source>
</reference>
<evidence type="ECO:0000313" key="2">
    <source>
        <dbReference type="EMBL" id="OAX33779.1"/>
    </source>
</evidence>
<evidence type="ECO:0000256" key="1">
    <source>
        <dbReference type="SAM" id="MobiDB-lite"/>
    </source>
</evidence>
<name>A0A1B7MMG7_9AGAM</name>
<protein>
    <submittedName>
        <fullName evidence="2">Uncharacterized protein</fullName>
    </submittedName>
</protein>
<gene>
    <name evidence="2" type="ORF">K503DRAFT_775226</name>
</gene>